<keyword evidence="1" id="KW-1133">Transmembrane helix</keyword>
<feature type="transmembrane region" description="Helical" evidence="1">
    <location>
        <begin position="168"/>
        <end position="192"/>
    </location>
</feature>
<evidence type="ECO:0000313" key="2">
    <source>
        <dbReference type="EMBL" id="TNY24790.1"/>
    </source>
</evidence>
<evidence type="ECO:0000256" key="1">
    <source>
        <dbReference type="SAM" id="Phobius"/>
    </source>
</evidence>
<dbReference type="OrthoDB" id="2522913at2759"/>
<feature type="transmembrane region" description="Helical" evidence="1">
    <location>
        <begin position="44"/>
        <end position="65"/>
    </location>
</feature>
<dbReference type="STRING" id="5288.A0A5C5G6V7"/>
<organism evidence="2 3">
    <name type="scientific">Rhodotorula diobovata</name>
    <dbReference type="NCBI Taxonomy" id="5288"/>
    <lineage>
        <taxon>Eukaryota</taxon>
        <taxon>Fungi</taxon>
        <taxon>Dikarya</taxon>
        <taxon>Basidiomycota</taxon>
        <taxon>Pucciniomycotina</taxon>
        <taxon>Microbotryomycetes</taxon>
        <taxon>Sporidiobolales</taxon>
        <taxon>Sporidiobolaceae</taxon>
        <taxon>Rhodotorula</taxon>
    </lineage>
</organism>
<keyword evidence="3" id="KW-1185">Reference proteome</keyword>
<name>A0A5C5G6V7_9BASI</name>
<dbReference type="EMBL" id="SOZI01000001">
    <property type="protein sequence ID" value="TNY24790.1"/>
    <property type="molecule type" value="Genomic_DNA"/>
</dbReference>
<reference evidence="2 3" key="1">
    <citation type="submission" date="2019-03" db="EMBL/GenBank/DDBJ databases">
        <title>Rhodosporidium diobovatum UCD-FST 08-225 genome sequencing, assembly, and annotation.</title>
        <authorList>
            <person name="Fakankun I.U."/>
            <person name="Fristensky B."/>
            <person name="Levin D.B."/>
        </authorList>
    </citation>
    <scope>NUCLEOTIDE SEQUENCE [LARGE SCALE GENOMIC DNA]</scope>
    <source>
        <strain evidence="2 3">UCD-FST 08-225</strain>
    </source>
</reference>
<comment type="caution">
    <text evidence="2">The sequence shown here is derived from an EMBL/GenBank/DDBJ whole genome shotgun (WGS) entry which is preliminary data.</text>
</comment>
<dbReference type="AlphaFoldDB" id="A0A5C5G6V7"/>
<gene>
    <name evidence="2" type="ORF">DMC30DRAFT_386320</name>
</gene>
<dbReference type="Proteomes" id="UP000311382">
    <property type="component" value="Unassembled WGS sequence"/>
</dbReference>
<feature type="transmembrane region" description="Helical" evidence="1">
    <location>
        <begin position="127"/>
        <end position="147"/>
    </location>
</feature>
<evidence type="ECO:0000313" key="3">
    <source>
        <dbReference type="Proteomes" id="UP000311382"/>
    </source>
</evidence>
<proteinExistence type="predicted"/>
<sequence>MADSIQSLVDGILKDLPEGANPWSLLRAALSAQIRPDLGRTFRAQLYTCSALVAGITLVLILCMVAKWRQGTYWLFRRHRATGGHFLVVHYASTWTTVIILFFGVLQGYIWQTAKYTSGDYVSNSDLWRMCVWFPGWLAFWFAAWSLRVSHVLHLDSSGRPSRAFYSSAWFLNGGGVLVPCICAAAIAVLAWQAHGQFTDAMSRFALIDKTLVAAEARYAQGLDTSDVLSGDALQLTADFARSLSSFGNFFGGVFWVRALRLIQQRSAA</sequence>
<keyword evidence="1" id="KW-0812">Transmembrane</keyword>
<accession>A0A5C5G6V7</accession>
<protein>
    <submittedName>
        <fullName evidence="2">Uncharacterized protein</fullName>
    </submittedName>
</protein>
<feature type="transmembrane region" description="Helical" evidence="1">
    <location>
        <begin position="86"/>
        <end position="107"/>
    </location>
</feature>
<keyword evidence="1" id="KW-0472">Membrane</keyword>